<dbReference type="InterPro" id="IPR045012">
    <property type="entry name" value="NLP"/>
</dbReference>
<proteinExistence type="predicted"/>
<dbReference type="InterPro" id="IPR055081">
    <property type="entry name" value="NLP1-9_GAF"/>
</dbReference>
<protein>
    <recommendedName>
        <fullName evidence="2">NLP1-9 GAF domain-containing protein</fullName>
    </recommendedName>
</protein>
<evidence type="ECO:0000313" key="4">
    <source>
        <dbReference type="Proteomes" id="UP000886885"/>
    </source>
</evidence>
<name>A0A8X7Y137_POPTO</name>
<feature type="compositionally biased region" description="Basic and acidic residues" evidence="1">
    <location>
        <begin position="180"/>
        <end position="192"/>
    </location>
</feature>
<feature type="domain" description="NLP1-9 GAF" evidence="2">
    <location>
        <begin position="103"/>
        <end position="168"/>
    </location>
</feature>
<dbReference type="GO" id="GO:0003700">
    <property type="term" value="F:DNA-binding transcription factor activity"/>
    <property type="evidence" value="ECO:0007669"/>
    <property type="project" value="InterPro"/>
</dbReference>
<organism evidence="3 4">
    <name type="scientific">Populus tomentosa</name>
    <name type="common">Chinese white poplar</name>
    <dbReference type="NCBI Taxonomy" id="118781"/>
    <lineage>
        <taxon>Eukaryota</taxon>
        <taxon>Viridiplantae</taxon>
        <taxon>Streptophyta</taxon>
        <taxon>Embryophyta</taxon>
        <taxon>Tracheophyta</taxon>
        <taxon>Spermatophyta</taxon>
        <taxon>Magnoliopsida</taxon>
        <taxon>eudicotyledons</taxon>
        <taxon>Gunneridae</taxon>
        <taxon>Pentapetalae</taxon>
        <taxon>rosids</taxon>
        <taxon>fabids</taxon>
        <taxon>Malpighiales</taxon>
        <taxon>Salicaceae</taxon>
        <taxon>Saliceae</taxon>
        <taxon>Populus</taxon>
    </lineage>
</organism>
<dbReference type="AlphaFoldDB" id="A0A8X7Y137"/>
<comment type="caution">
    <text evidence="3">The sequence shown here is derived from an EMBL/GenBank/DDBJ whole genome shotgun (WGS) entry which is preliminary data.</text>
</comment>
<dbReference type="PANTHER" id="PTHR32002:SF41">
    <property type="entry name" value="PROTEIN NLP8"/>
    <property type="match status" value="1"/>
</dbReference>
<reference evidence="3" key="1">
    <citation type="journal article" date="2020" name="bioRxiv">
        <title>Hybrid origin of Populus tomentosa Carr. identified through genome sequencing and phylogenomic analysis.</title>
        <authorList>
            <person name="An X."/>
            <person name="Gao K."/>
            <person name="Chen Z."/>
            <person name="Li J."/>
            <person name="Yang X."/>
            <person name="Yang X."/>
            <person name="Zhou J."/>
            <person name="Guo T."/>
            <person name="Zhao T."/>
            <person name="Huang S."/>
            <person name="Miao D."/>
            <person name="Khan W.U."/>
            <person name="Rao P."/>
            <person name="Ye M."/>
            <person name="Lei B."/>
            <person name="Liao W."/>
            <person name="Wang J."/>
            <person name="Ji L."/>
            <person name="Li Y."/>
            <person name="Guo B."/>
            <person name="Mustafa N.S."/>
            <person name="Li S."/>
            <person name="Yun Q."/>
            <person name="Keller S.R."/>
            <person name="Mao J."/>
            <person name="Zhang R."/>
            <person name="Strauss S.H."/>
        </authorList>
    </citation>
    <scope>NUCLEOTIDE SEQUENCE</scope>
    <source>
        <strain evidence="3">GM15</strain>
        <tissue evidence="3">Leaf</tissue>
    </source>
</reference>
<dbReference type="EMBL" id="JAAWWB010000033">
    <property type="protein sequence ID" value="KAG6742436.1"/>
    <property type="molecule type" value="Genomic_DNA"/>
</dbReference>
<dbReference type="PANTHER" id="PTHR32002">
    <property type="entry name" value="PROTEIN NLP8"/>
    <property type="match status" value="1"/>
</dbReference>
<evidence type="ECO:0000259" key="2">
    <source>
        <dbReference type="Pfam" id="PF22922"/>
    </source>
</evidence>
<feature type="region of interest" description="Disordered" evidence="1">
    <location>
        <begin position="180"/>
        <end position="202"/>
    </location>
</feature>
<evidence type="ECO:0000313" key="3">
    <source>
        <dbReference type="EMBL" id="KAG6742436.1"/>
    </source>
</evidence>
<evidence type="ECO:0000256" key="1">
    <source>
        <dbReference type="SAM" id="MobiDB-lite"/>
    </source>
</evidence>
<dbReference type="Pfam" id="PF22922">
    <property type="entry name" value="GAF_NLP"/>
    <property type="match status" value="1"/>
</dbReference>
<gene>
    <name evidence="3" type="ORF">POTOM_053307</name>
</gene>
<dbReference type="Proteomes" id="UP000886885">
    <property type="component" value="Chromosome 17A"/>
</dbReference>
<keyword evidence="4" id="KW-1185">Reference proteome</keyword>
<accession>A0A8X7Y137</accession>
<feature type="region of interest" description="Disordered" evidence="1">
    <location>
        <begin position="211"/>
        <end position="230"/>
    </location>
</feature>
<sequence length="450" mass="50719">MLLRPSEYSHLSDAISCGVGGIIAFPVLESDQPKYCCAVLELVTMEEKQDFDLETEKGFQALQAADLRINLQPRLRPECFSRDQRAELTVIANVTTAIILLLIDYPLAHHARKYNWNAAVAIWLRGSDADYNYILEFFLPILMKESSEQQDLVRNLKLTPRKTCKSLRMFSKEELLGERGSKVSKNNDKIEPAPDPDDSDDKSLRFREWHKQKDDGDVVDPPKSDLDRYLGEPVENRDKVSDVLAWWSKEWISGSFLVSLNVRSDSLMKQMFKYLVGPFTLSKPMSPEDLKLIQYVLNGSPSLLRRAQGSADPTKDRWGCCYPTRGVEDRLGGSKGIKAGLDRFDPTAPTAEGGRGSKQGWIALIQQLQQQKGGWIKAGLDRFDPTDPTAEGGGGSKAAALARRQIIIDARQMFKIHLYFDNVFLATSLLTPQIFLSMAGKRNDEEWLKT</sequence>